<dbReference type="AlphaFoldDB" id="A0A1M6VA79"/>
<accession>A0A1M6VA79</accession>
<evidence type="ECO:0000313" key="3">
    <source>
        <dbReference type="Proteomes" id="UP000185812"/>
    </source>
</evidence>
<evidence type="ECO:0000313" key="2">
    <source>
        <dbReference type="EMBL" id="SHK78216.1"/>
    </source>
</evidence>
<dbReference type="Gene3D" id="3.40.630.30">
    <property type="match status" value="1"/>
</dbReference>
<evidence type="ECO:0000259" key="1">
    <source>
        <dbReference type="PROSITE" id="PS51186"/>
    </source>
</evidence>
<dbReference type="SUPFAM" id="SSF55729">
    <property type="entry name" value="Acyl-CoA N-acyltransferases (Nat)"/>
    <property type="match status" value="1"/>
</dbReference>
<dbReference type="RefSeq" id="WP_072715795.1">
    <property type="nucleotide sequence ID" value="NZ_FRAU01000006.1"/>
</dbReference>
<name>A0A1M6VA79_9BACT</name>
<dbReference type="InterPro" id="IPR053144">
    <property type="entry name" value="Acetyltransferase_Butenolide"/>
</dbReference>
<keyword evidence="2" id="KW-0808">Transferase</keyword>
<keyword evidence="3" id="KW-1185">Reference proteome</keyword>
<dbReference type="InterPro" id="IPR000182">
    <property type="entry name" value="GNAT_dom"/>
</dbReference>
<dbReference type="CDD" id="cd04301">
    <property type="entry name" value="NAT_SF"/>
    <property type="match status" value="1"/>
</dbReference>
<gene>
    <name evidence="2" type="ORF">SAMN04488087_1956</name>
</gene>
<dbReference type="InterPro" id="IPR016181">
    <property type="entry name" value="Acyl_CoA_acyltransferase"/>
</dbReference>
<dbReference type="Proteomes" id="UP000185812">
    <property type="component" value="Unassembled WGS sequence"/>
</dbReference>
<dbReference type="Pfam" id="PF13673">
    <property type="entry name" value="Acetyltransf_10"/>
    <property type="match status" value="1"/>
</dbReference>
<dbReference type="STRING" id="633813.SAMN04488087_1956"/>
<dbReference type="PANTHER" id="PTHR43233:SF1">
    <property type="entry name" value="FAMILY N-ACETYLTRANSFERASE, PUTATIVE (AFU_ORTHOLOGUE AFUA_6G03350)-RELATED"/>
    <property type="match status" value="1"/>
</dbReference>
<sequence length="138" mass="15610">MPARTQLTGALEIREGLEGLTPGRIMTLYRRAPLLRPVDDPRRVWQMFENASLVLTAWHEGRLVGIARVLTDGVLYSYLCDLAVEPDVQGLGIGRRLIEAVLERCKGTELVLRDSDISAGFYARLGFERVRNAWMRRA</sequence>
<protein>
    <submittedName>
        <fullName evidence="2">Acetyltransferase (GNAT) domain-containing protein</fullName>
    </submittedName>
</protein>
<dbReference type="GO" id="GO:0016747">
    <property type="term" value="F:acyltransferase activity, transferring groups other than amino-acyl groups"/>
    <property type="evidence" value="ECO:0007669"/>
    <property type="project" value="InterPro"/>
</dbReference>
<dbReference type="PROSITE" id="PS51186">
    <property type="entry name" value="GNAT"/>
    <property type="match status" value="1"/>
</dbReference>
<dbReference type="OrthoDB" id="9775804at2"/>
<proteinExistence type="predicted"/>
<dbReference type="EMBL" id="FRAU01000006">
    <property type="protein sequence ID" value="SHK78216.1"/>
    <property type="molecule type" value="Genomic_DNA"/>
</dbReference>
<dbReference type="PANTHER" id="PTHR43233">
    <property type="entry name" value="FAMILY N-ACETYLTRANSFERASE, PUTATIVE (AFU_ORTHOLOGUE AFUA_6G03350)-RELATED"/>
    <property type="match status" value="1"/>
</dbReference>
<reference evidence="3" key="1">
    <citation type="submission" date="2016-11" db="EMBL/GenBank/DDBJ databases">
        <authorList>
            <person name="Varghese N."/>
            <person name="Submissions S."/>
        </authorList>
    </citation>
    <scope>NUCLEOTIDE SEQUENCE [LARGE SCALE GENOMIC DNA]</scope>
    <source>
        <strain evidence="3">DSM 22212</strain>
    </source>
</reference>
<feature type="domain" description="N-acetyltransferase" evidence="1">
    <location>
        <begin position="11"/>
        <end position="138"/>
    </location>
</feature>
<organism evidence="2 3">
    <name type="scientific">Rhodothermus profundi</name>
    <dbReference type="NCBI Taxonomy" id="633813"/>
    <lineage>
        <taxon>Bacteria</taxon>
        <taxon>Pseudomonadati</taxon>
        <taxon>Rhodothermota</taxon>
        <taxon>Rhodothermia</taxon>
        <taxon>Rhodothermales</taxon>
        <taxon>Rhodothermaceae</taxon>
        <taxon>Rhodothermus</taxon>
    </lineage>
</organism>